<accession>A0ABM4TPI4</accession>
<keyword evidence="2" id="KW-1185">Reference proteome</keyword>
<feature type="compositionally biased region" description="Basic and acidic residues" evidence="1">
    <location>
        <begin position="66"/>
        <end position="75"/>
    </location>
</feature>
<protein>
    <submittedName>
        <fullName evidence="3 4">Uncharacterized protein Myo81F isoform X13</fullName>
    </submittedName>
</protein>
<proteinExistence type="predicted"/>
<feature type="region of interest" description="Disordered" evidence="1">
    <location>
        <begin position="42"/>
        <end position="75"/>
    </location>
</feature>
<name>A0ABM4TPI4_DROSZ</name>
<dbReference type="GeneID" id="136117703"/>
<organism evidence="2 4">
    <name type="scientific">Drosophila suzukii</name>
    <name type="common">Spotted-wing drosophila fruit fly</name>
    <dbReference type="NCBI Taxonomy" id="28584"/>
    <lineage>
        <taxon>Eukaryota</taxon>
        <taxon>Metazoa</taxon>
        <taxon>Ecdysozoa</taxon>
        <taxon>Arthropoda</taxon>
        <taxon>Hexapoda</taxon>
        <taxon>Insecta</taxon>
        <taxon>Pterygota</taxon>
        <taxon>Neoptera</taxon>
        <taxon>Endopterygota</taxon>
        <taxon>Diptera</taxon>
        <taxon>Brachycera</taxon>
        <taxon>Muscomorpha</taxon>
        <taxon>Ephydroidea</taxon>
        <taxon>Drosophilidae</taxon>
        <taxon>Drosophila</taxon>
        <taxon>Sophophora</taxon>
    </lineage>
</organism>
<dbReference type="Proteomes" id="UP001652628">
    <property type="component" value="Chromosome 3"/>
</dbReference>
<dbReference type="RefSeq" id="XP_070851872.1">
    <property type="nucleotide sequence ID" value="XM_070995771.1"/>
</dbReference>
<evidence type="ECO:0000313" key="2">
    <source>
        <dbReference type="Proteomes" id="UP001652628"/>
    </source>
</evidence>
<dbReference type="RefSeq" id="XP_070851871.1">
    <property type="nucleotide sequence ID" value="XM_070995770.1"/>
</dbReference>
<evidence type="ECO:0000256" key="1">
    <source>
        <dbReference type="SAM" id="MobiDB-lite"/>
    </source>
</evidence>
<gene>
    <name evidence="3 4" type="primary">Myo81F</name>
</gene>
<evidence type="ECO:0000313" key="4">
    <source>
        <dbReference type="RefSeq" id="XP_070851872.1"/>
    </source>
</evidence>
<reference evidence="3 4" key="1">
    <citation type="submission" date="2025-05" db="UniProtKB">
        <authorList>
            <consortium name="RefSeq"/>
        </authorList>
    </citation>
    <scope>IDENTIFICATION</scope>
</reference>
<evidence type="ECO:0000313" key="3">
    <source>
        <dbReference type="RefSeq" id="XP_070851871.1"/>
    </source>
</evidence>
<sequence>MFPRRIIQQTVLREDYPYQKSPPLIGSDHHGGVNFASLEAKSMRVHSHPTQKSRSYNQLSPEDLDNALRCDVKPS</sequence>